<accession>A0ABX2D2K1</accession>
<organism evidence="1 2">
    <name type="scientific">Microcoleus asticus IPMA8</name>
    <dbReference type="NCBI Taxonomy" id="2563858"/>
    <lineage>
        <taxon>Bacteria</taxon>
        <taxon>Bacillati</taxon>
        <taxon>Cyanobacteriota</taxon>
        <taxon>Cyanophyceae</taxon>
        <taxon>Oscillatoriophycideae</taxon>
        <taxon>Oscillatoriales</taxon>
        <taxon>Microcoleaceae</taxon>
        <taxon>Microcoleus</taxon>
        <taxon>Microcoleus asticus</taxon>
    </lineage>
</organism>
<reference evidence="1 2" key="1">
    <citation type="journal article" date="2020" name="Sci. Rep.">
        <title>A novel cyanobacterial geosmin producer, revising GeoA distribution and dispersion patterns in Bacteria.</title>
        <authorList>
            <person name="Churro C."/>
            <person name="Semedo-Aguiar A.P."/>
            <person name="Silva A.D."/>
            <person name="Pereira-Leal J.B."/>
            <person name="Leite R.B."/>
        </authorList>
    </citation>
    <scope>NUCLEOTIDE SEQUENCE [LARGE SCALE GENOMIC DNA]</scope>
    <source>
        <strain evidence="1 2">IPMA8</strain>
    </source>
</reference>
<evidence type="ECO:0000313" key="1">
    <source>
        <dbReference type="EMBL" id="NQE36088.1"/>
    </source>
</evidence>
<protein>
    <submittedName>
        <fullName evidence="1">Uncharacterized protein</fullName>
    </submittedName>
</protein>
<dbReference type="RefSeq" id="WP_172189968.1">
    <property type="nucleotide sequence ID" value="NZ_CAWPPK010000289.1"/>
</dbReference>
<keyword evidence="2" id="KW-1185">Reference proteome</keyword>
<comment type="caution">
    <text evidence="1">The sequence shown here is derived from an EMBL/GenBank/DDBJ whole genome shotgun (WGS) entry which is preliminary data.</text>
</comment>
<sequence length="51" mass="5730">MSLTGEARRHGYYRISEVLNKGVGVQKGITSKPEVLSAWSKLLQEIEPLMK</sequence>
<gene>
    <name evidence="1" type="ORF">E5S67_03851</name>
</gene>
<evidence type="ECO:0000313" key="2">
    <source>
        <dbReference type="Proteomes" id="UP000702425"/>
    </source>
</evidence>
<name>A0ABX2D2K1_9CYAN</name>
<dbReference type="EMBL" id="SRRZ01000073">
    <property type="protein sequence ID" value="NQE36088.1"/>
    <property type="molecule type" value="Genomic_DNA"/>
</dbReference>
<dbReference type="Proteomes" id="UP000702425">
    <property type="component" value="Unassembled WGS sequence"/>
</dbReference>
<proteinExistence type="predicted"/>